<reference evidence="2 3" key="1">
    <citation type="journal article" date="2020" name="Microorganisms">
        <title>Osmotic Adaptation and Compatible Solute Biosynthesis of Phototrophic Bacteria as Revealed from Genome Analyses.</title>
        <authorList>
            <person name="Imhoff J.F."/>
            <person name="Rahn T."/>
            <person name="Kunzel S."/>
            <person name="Keller A."/>
            <person name="Neulinger S.C."/>
        </authorList>
    </citation>
    <scope>NUCLEOTIDE SEQUENCE [LARGE SCALE GENOMIC DNA]</scope>
    <source>
        <strain evidence="2 3">DSM 6210</strain>
    </source>
</reference>
<name>A0ABS1CNX8_9GAMM</name>
<dbReference type="Proteomes" id="UP000748752">
    <property type="component" value="Unassembled WGS sequence"/>
</dbReference>
<keyword evidence="1" id="KW-0472">Membrane</keyword>
<feature type="transmembrane region" description="Helical" evidence="1">
    <location>
        <begin position="115"/>
        <end position="133"/>
    </location>
</feature>
<feature type="transmembrane region" description="Helical" evidence="1">
    <location>
        <begin position="59"/>
        <end position="78"/>
    </location>
</feature>
<keyword evidence="1" id="KW-0812">Transmembrane</keyword>
<keyword evidence="1" id="KW-1133">Transmembrane helix</keyword>
<sequence>MALIPLLVLFAATVVLFWLSQKDMAGTYKYWEIFVPVVAVVSVVSGWTQAYVSNSNRAWYLLRQVIHWSALIGLLYLLNSQGYRDLMTDQQYTALMIYLLALGTLLAAVQMDIKLIFFSGFLAFCAFLIAVPADNPTLIAVGNTLGISEPQAKPVLVSSAVAVAGFIASLFVVFIMRGALMAKRASNKRKQGE</sequence>
<evidence type="ECO:0000313" key="2">
    <source>
        <dbReference type="EMBL" id="MBK1633533.1"/>
    </source>
</evidence>
<feature type="transmembrane region" description="Helical" evidence="1">
    <location>
        <begin position="155"/>
        <end position="180"/>
    </location>
</feature>
<protein>
    <submittedName>
        <fullName evidence="2">Uncharacterized protein</fullName>
    </submittedName>
</protein>
<keyword evidence="3" id="KW-1185">Reference proteome</keyword>
<dbReference type="EMBL" id="NRRV01000092">
    <property type="protein sequence ID" value="MBK1633533.1"/>
    <property type="molecule type" value="Genomic_DNA"/>
</dbReference>
<organism evidence="2 3">
    <name type="scientific">Thiohalocapsa halophila</name>
    <dbReference type="NCBI Taxonomy" id="69359"/>
    <lineage>
        <taxon>Bacteria</taxon>
        <taxon>Pseudomonadati</taxon>
        <taxon>Pseudomonadota</taxon>
        <taxon>Gammaproteobacteria</taxon>
        <taxon>Chromatiales</taxon>
        <taxon>Chromatiaceae</taxon>
        <taxon>Thiohalocapsa</taxon>
    </lineage>
</organism>
<evidence type="ECO:0000256" key="1">
    <source>
        <dbReference type="SAM" id="Phobius"/>
    </source>
</evidence>
<comment type="caution">
    <text evidence="2">The sequence shown here is derived from an EMBL/GenBank/DDBJ whole genome shotgun (WGS) entry which is preliminary data.</text>
</comment>
<proteinExistence type="predicted"/>
<feature type="transmembrane region" description="Helical" evidence="1">
    <location>
        <begin position="90"/>
        <end position="108"/>
    </location>
</feature>
<evidence type="ECO:0000313" key="3">
    <source>
        <dbReference type="Proteomes" id="UP000748752"/>
    </source>
</evidence>
<gene>
    <name evidence="2" type="ORF">CKO31_22865</name>
</gene>
<accession>A0ABS1CNX8</accession>
<feature type="transmembrane region" description="Helical" evidence="1">
    <location>
        <begin position="33"/>
        <end position="52"/>
    </location>
</feature>